<name>A0A239M053_9RHOB</name>
<dbReference type="PANTHER" id="PTHR36505">
    <property type="entry name" value="BLR1072 PROTEIN"/>
    <property type="match status" value="1"/>
</dbReference>
<accession>A0A239M053</accession>
<proteinExistence type="predicted"/>
<keyword evidence="5" id="KW-1185">Reference proteome</keyword>
<dbReference type="Pfam" id="PF05239">
    <property type="entry name" value="PRC"/>
    <property type="match status" value="1"/>
</dbReference>
<sequence>MRKFLTTTALVAMTALPVYAESHQQTESVDLAGISIQQGDFTVADMVGTPVFIDPAGEVSETETGLDVPDSWVEIGQIDDVYLSADRQVATVLIAPGAALSGDQSQIGIDPGQLTFRRAGGDGTPVALYLGDMTSLETAEPFDREGAEAEGQVSASDSEMAAKGAAEPEAMSREETETVEEVAEPNEAAEMAGSAEPDTDPDTVAAPLGTNGPALDTGPLTAEKLDGMRVIGSDGDHVGEISQIILSEDGMVERVIVDVGGFLGIGEKPVALPFEDIELVEGDILDLREVRVRYTEEELEGMERWTE</sequence>
<feature type="signal peptide" evidence="2">
    <location>
        <begin position="1"/>
        <end position="20"/>
    </location>
</feature>
<gene>
    <name evidence="4" type="ORF">SAMN05421757_111175</name>
</gene>
<dbReference type="AlphaFoldDB" id="A0A239M053"/>
<reference evidence="4 5" key="1">
    <citation type="submission" date="2017-06" db="EMBL/GenBank/DDBJ databases">
        <authorList>
            <person name="Kim H.J."/>
            <person name="Triplett B.A."/>
        </authorList>
    </citation>
    <scope>NUCLEOTIDE SEQUENCE [LARGE SCALE GENOMIC DNA]</scope>
    <source>
        <strain evidence="4 5">DSM 29339</strain>
    </source>
</reference>
<dbReference type="OrthoDB" id="7876889at2"/>
<protein>
    <submittedName>
        <fullName evidence="4">Sporulation protein YlmC, PRC-barrel domain family</fullName>
    </submittedName>
</protein>
<evidence type="ECO:0000313" key="4">
    <source>
        <dbReference type="EMBL" id="SNT35508.1"/>
    </source>
</evidence>
<dbReference type="SUPFAM" id="SSF50346">
    <property type="entry name" value="PRC-barrel domain"/>
    <property type="match status" value="1"/>
</dbReference>
<dbReference type="Proteomes" id="UP000198426">
    <property type="component" value="Unassembled WGS sequence"/>
</dbReference>
<dbReference type="InterPro" id="IPR011033">
    <property type="entry name" value="PRC_barrel-like_sf"/>
</dbReference>
<evidence type="ECO:0000256" key="1">
    <source>
        <dbReference type="SAM" id="MobiDB-lite"/>
    </source>
</evidence>
<dbReference type="Gene3D" id="2.30.30.240">
    <property type="entry name" value="PRC-barrel domain"/>
    <property type="match status" value="1"/>
</dbReference>
<feature type="region of interest" description="Disordered" evidence="1">
    <location>
        <begin position="142"/>
        <end position="219"/>
    </location>
</feature>
<dbReference type="RefSeq" id="WP_089235272.1">
    <property type="nucleotide sequence ID" value="NZ_FZOY01000011.1"/>
</dbReference>
<organism evidence="4 5">
    <name type="scientific">Tropicimonas sediminicola</name>
    <dbReference type="NCBI Taxonomy" id="1031541"/>
    <lineage>
        <taxon>Bacteria</taxon>
        <taxon>Pseudomonadati</taxon>
        <taxon>Pseudomonadota</taxon>
        <taxon>Alphaproteobacteria</taxon>
        <taxon>Rhodobacterales</taxon>
        <taxon>Roseobacteraceae</taxon>
        <taxon>Tropicimonas</taxon>
    </lineage>
</organism>
<dbReference type="PANTHER" id="PTHR36505:SF1">
    <property type="entry name" value="BLR1072 PROTEIN"/>
    <property type="match status" value="1"/>
</dbReference>
<keyword evidence="2" id="KW-0732">Signal</keyword>
<evidence type="ECO:0000259" key="3">
    <source>
        <dbReference type="Pfam" id="PF05239"/>
    </source>
</evidence>
<dbReference type="EMBL" id="FZOY01000011">
    <property type="protein sequence ID" value="SNT35508.1"/>
    <property type="molecule type" value="Genomic_DNA"/>
</dbReference>
<dbReference type="InterPro" id="IPR027275">
    <property type="entry name" value="PRC-brl_dom"/>
</dbReference>
<feature type="chain" id="PRO_5012692542" evidence="2">
    <location>
        <begin position="21"/>
        <end position="307"/>
    </location>
</feature>
<evidence type="ECO:0000256" key="2">
    <source>
        <dbReference type="SAM" id="SignalP"/>
    </source>
</evidence>
<evidence type="ECO:0000313" key="5">
    <source>
        <dbReference type="Proteomes" id="UP000198426"/>
    </source>
</evidence>
<feature type="domain" description="PRC-barrel" evidence="3">
    <location>
        <begin position="222"/>
        <end position="284"/>
    </location>
</feature>